<organism evidence="2 3">
    <name type="scientific">Nepenthes gracilis</name>
    <name type="common">Slender pitcher plant</name>
    <dbReference type="NCBI Taxonomy" id="150966"/>
    <lineage>
        <taxon>Eukaryota</taxon>
        <taxon>Viridiplantae</taxon>
        <taxon>Streptophyta</taxon>
        <taxon>Embryophyta</taxon>
        <taxon>Tracheophyta</taxon>
        <taxon>Spermatophyta</taxon>
        <taxon>Magnoliopsida</taxon>
        <taxon>eudicotyledons</taxon>
        <taxon>Gunneridae</taxon>
        <taxon>Pentapetalae</taxon>
        <taxon>Caryophyllales</taxon>
        <taxon>Nepenthaceae</taxon>
        <taxon>Nepenthes</taxon>
    </lineage>
</organism>
<evidence type="ECO:0000313" key="2">
    <source>
        <dbReference type="EMBL" id="GMH03945.1"/>
    </source>
</evidence>
<feature type="compositionally biased region" description="Basic and acidic residues" evidence="1">
    <location>
        <begin position="32"/>
        <end position="44"/>
    </location>
</feature>
<dbReference type="PANTHER" id="PTHR35735">
    <property type="entry name" value="PROTEIN NIM1-INTERACTING 2"/>
    <property type="match status" value="1"/>
</dbReference>
<feature type="region of interest" description="Disordered" evidence="1">
    <location>
        <begin position="1"/>
        <end position="55"/>
    </location>
</feature>
<name>A0AAD3XGS4_NEPGR</name>
<proteinExistence type="predicted"/>
<reference evidence="2" key="1">
    <citation type="submission" date="2023-05" db="EMBL/GenBank/DDBJ databases">
        <title>Nepenthes gracilis genome sequencing.</title>
        <authorList>
            <person name="Fukushima K."/>
        </authorList>
    </citation>
    <scope>NUCLEOTIDE SEQUENCE</scope>
    <source>
        <strain evidence="2">SING2019-196</strain>
    </source>
</reference>
<dbReference type="AlphaFoldDB" id="A0AAD3XGS4"/>
<comment type="caution">
    <text evidence="2">The sequence shown here is derived from an EMBL/GenBank/DDBJ whole genome shotgun (WGS) entry which is preliminary data.</text>
</comment>
<protein>
    <submittedName>
        <fullName evidence="2">Uncharacterized protein</fullName>
    </submittedName>
</protein>
<dbReference type="GO" id="GO:0010112">
    <property type="term" value="P:regulation of systemic acquired resistance"/>
    <property type="evidence" value="ECO:0007669"/>
    <property type="project" value="InterPro"/>
</dbReference>
<dbReference type="InterPro" id="IPR034577">
    <property type="entry name" value="NIMIN-2"/>
</dbReference>
<gene>
    <name evidence="2" type="ORF">Nepgr_005784</name>
</gene>
<evidence type="ECO:0000256" key="1">
    <source>
        <dbReference type="SAM" id="MobiDB-lite"/>
    </source>
</evidence>
<sequence>MKFPLNGTENESRKRKRAEAGERGGVEMNQEQNREIHSETDKLPPRPRPPPSEKKVEEFYAILRRIHPAVKYFEMKGNGDGRNGWMALEADLPELNGVGCKSEREKKVSEVVTANGVSSVVSFDLNAVPEAESNSD</sequence>
<dbReference type="Proteomes" id="UP001279734">
    <property type="component" value="Unassembled WGS sequence"/>
</dbReference>
<accession>A0AAD3XGS4</accession>
<dbReference type="PANTHER" id="PTHR35735:SF5">
    <property type="entry name" value="PROTEIN NIM1-INTERACTING 2"/>
    <property type="match status" value="1"/>
</dbReference>
<evidence type="ECO:0000313" key="3">
    <source>
        <dbReference type="Proteomes" id="UP001279734"/>
    </source>
</evidence>
<dbReference type="EMBL" id="BSYO01000004">
    <property type="protein sequence ID" value="GMH03945.1"/>
    <property type="molecule type" value="Genomic_DNA"/>
</dbReference>
<keyword evidence="3" id="KW-1185">Reference proteome</keyword>